<evidence type="ECO:0000256" key="7">
    <source>
        <dbReference type="SAM" id="Phobius"/>
    </source>
</evidence>
<evidence type="ECO:0000259" key="11">
    <source>
        <dbReference type="Pfam" id="PF07732"/>
    </source>
</evidence>
<feature type="domain" description="Plastocyanin-like" evidence="9">
    <location>
        <begin position="152"/>
        <end position="297"/>
    </location>
</feature>
<keyword evidence="4" id="KW-0560">Oxidoreductase</keyword>
<dbReference type="InterPro" id="IPR002355">
    <property type="entry name" value="Cu_oxidase_Cu_BS"/>
</dbReference>
<dbReference type="SUPFAM" id="SSF49503">
    <property type="entry name" value="Cupredoxins"/>
    <property type="match status" value="3"/>
</dbReference>
<feature type="transmembrane region" description="Helical" evidence="7">
    <location>
        <begin position="580"/>
        <end position="602"/>
    </location>
</feature>
<proteinExistence type="inferred from homology"/>
<feature type="compositionally biased region" description="Low complexity" evidence="6">
    <location>
        <begin position="439"/>
        <end position="460"/>
    </location>
</feature>
<evidence type="ECO:0000256" key="8">
    <source>
        <dbReference type="SAM" id="SignalP"/>
    </source>
</evidence>
<dbReference type="PANTHER" id="PTHR11709">
    <property type="entry name" value="MULTI-COPPER OXIDASE"/>
    <property type="match status" value="1"/>
</dbReference>
<feature type="domain" description="Plastocyanin-like" evidence="11">
    <location>
        <begin position="28"/>
        <end position="144"/>
    </location>
</feature>
<keyword evidence="5" id="KW-0186">Copper</keyword>
<evidence type="ECO:0000256" key="4">
    <source>
        <dbReference type="ARBA" id="ARBA00023002"/>
    </source>
</evidence>
<sequence length="698" mass="75387">MRILSRVALLSLTTAAAHAATVVYDFNVSWITTNPDGLAERPVIGINNQWPPPRIDVQVGDRLIVNLHNSLGDEDTSLHFHGLFMNGSNHMDGPVMVTQCPIPPGASFTYNFTVDQPGTYWYHSHNKGQYPDGFRGPLVIHDPKAPFEYDEELVLTVSDWYHDRMSLLQPRFMSKYNPTGAEPVPKSALMNDTQNLTMPMVPDRTYLFRIANIGAFAGQYIWVEDHTITVVEMDGVYVHPTETNMVYVAAAQRCSFLLTAKKDTSRNFPIIASMDTTLFDTIPDGLNTNVTSYLLYNPTAPLPLPTPLDTLTPLNDALLLPQDNLTTLPSPDQTITLNVTMNNLASGANYAFFNDITYVPPLVPTLYTVLSSPNSSSSQEDLTTNPSIYGTYTHPFILSHNSIVQLVLNNLDSGRHPFHLHGHQFQILHRSAADEGTWSPSSPSSSSISSFSTSNPNNSNHTAAPMRRDTLVVEPNGNAVIRFQADNPGVWLFHCHIEWHMISGLAVTFIEAPSVLQQTIKLPADHLAACRDRQDPIPIEGNAAGRGGAKNDADVSQWLVLDGQPSPPKPIPAGFTGGGIAALTMSCFTGILGVAVVAWYGFSEPVGESNSASAAAVKTKSPAAAGESGSESGVYTDVDSAAGKSASVVRVKRGTEAVESEALSFGSEEEAVNGVGMATSKKLKGDGVVVDVDAITRA</sequence>
<name>A0ABR3DBY5_NEUIN</name>
<dbReference type="PROSITE" id="PS00079">
    <property type="entry name" value="MULTICOPPER_OXIDASE1"/>
    <property type="match status" value="1"/>
</dbReference>
<protein>
    <submittedName>
        <fullName evidence="12">Cupredoxin</fullName>
    </submittedName>
</protein>
<dbReference type="InterPro" id="IPR001117">
    <property type="entry name" value="Cu-oxidase_2nd"/>
</dbReference>
<dbReference type="InterPro" id="IPR011706">
    <property type="entry name" value="Cu-oxidase_C"/>
</dbReference>
<dbReference type="InterPro" id="IPR044130">
    <property type="entry name" value="CuRO_2_Fet3-like"/>
</dbReference>
<keyword evidence="2" id="KW-0479">Metal-binding</keyword>
<evidence type="ECO:0000259" key="10">
    <source>
        <dbReference type="Pfam" id="PF07731"/>
    </source>
</evidence>
<evidence type="ECO:0000256" key="5">
    <source>
        <dbReference type="ARBA" id="ARBA00023008"/>
    </source>
</evidence>
<keyword evidence="3 8" id="KW-0732">Signal</keyword>
<keyword evidence="7" id="KW-0472">Membrane</keyword>
<dbReference type="CDD" id="cd13851">
    <property type="entry name" value="CuRO_1_Fet3p"/>
    <property type="match status" value="1"/>
</dbReference>
<evidence type="ECO:0000259" key="9">
    <source>
        <dbReference type="Pfam" id="PF00394"/>
    </source>
</evidence>
<organism evidence="12 13">
    <name type="scientific">Neurospora intermedia</name>
    <dbReference type="NCBI Taxonomy" id="5142"/>
    <lineage>
        <taxon>Eukaryota</taxon>
        <taxon>Fungi</taxon>
        <taxon>Dikarya</taxon>
        <taxon>Ascomycota</taxon>
        <taxon>Pezizomycotina</taxon>
        <taxon>Sordariomycetes</taxon>
        <taxon>Sordariomycetidae</taxon>
        <taxon>Sordariales</taxon>
        <taxon>Sordariaceae</taxon>
        <taxon>Neurospora</taxon>
    </lineage>
</organism>
<reference evidence="12 13" key="1">
    <citation type="submission" date="2023-09" db="EMBL/GenBank/DDBJ databases">
        <title>Multi-omics analysis of a traditional fermented food reveals byproduct-associated fungal strains for waste-to-food upcycling.</title>
        <authorList>
            <consortium name="Lawrence Berkeley National Laboratory"/>
            <person name="Rekdal V.M."/>
            <person name="Villalobos-Escobedo J.M."/>
            <person name="Rodriguez-Valeron N."/>
            <person name="Garcia M.O."/>
            <person name="Vasquez D.P."/>
            <person name="Damayanti I."/>
            <person name="Sorensen P.M."/>
            <person name="Baidoo E.E."/>
            <person name="De Carvalho A.C."/>
            <person name="Riley R."/>
            <person name="Lipzen A."/>
            <person name="He G."/>
            <person name="Yan M."/>
            <person name="Haridas S."/>
            <person name="Daum C."/>
            <person name="Yoshinaga Y."/>
            <person name="Ng V."/>
            <person name="Grigoriev I.V."/>
            <person name="Munk R."/>
            <person name="Nuraida L."/>
            <person name="Wijaya C.H."/>
            <person name="Morales P.-C."/>
            <person name="Keasling J.D."/>
        </authorList>
    </citation>
    <scope>NUCLEOTIDE SEQUENCE [LARGE SCALE GENOMIC DNA]</scope>
    <source>
        <strain evidence="12 13">FGSC 2613</strain>
    </source>
</reference>
<keyword evidence="7" id="KW-0812">Transmembrane</keyword>
<comment type="similarity">
    <text evidence="1">Belongs to the multicopper oxidase family.</text>
</comment>
<dbReference type="CDD" id="cd13877">
    <property type="entry name" value="CuRO_2_Fet3p_like"/>
    <property type="match status" value="1"/>
</dbReference>
<dbReference type="Pfam" id="PF07732">
    <property type="entry name" value="Cu-oxidase_3"/>
    <property type="match status" value="1"/>
</dbReference>
<dbReference type="Gene3D" id="2.60.40.420">
    <property type="entry name" value="Cupredoxins - blue copper proteins"/>
    <property type="match status" value="3"/>
</dbReference>
<evidence type="ECO:0000313" key="12">
    <source>
        <dbReference type="EMBL" id="KAL0470183.1"/>
    </source>
</evidence>
<dbReference type="Pfam" id="PF07731">
    <property type="entry name" value="Cu-oxidase_2"/>
    <property type="match status" value="1"/>
</dbReference>
<dbReference type="EMBL" id="JAVLET010000004">
    <property type="protein sequence ID" value="KAL0470183.1"/>
    <property type="molecule type" value="Genomic_DNA"/>
</dbReference>
<dbReference type="InterPro" id="IPR011707">
    <property type="entry name" value="Cu-oxidase-like_N"/>
</dbReference>
<dbReference type="CDD" id="cd13899">
    <property type="entry name" value="CuRO_3_Fet3p"/>
    <property type="match status" value="1"/>
</dbReference>
<evidence type="ECO:0000256" key="1">
    <source>
        <dbReference type="ARBA" id="ARBA00010609"/>
    </source>
</evidence>
<evidence type="ECO:0000313" key="13">
    <source>
        <dbReference type="Proteomes" id="UP001451303"/>
    </source>
</evidence>
<comment type="caution">
    <text evidence="12">The sequence shown here is derived from an EMBL/GenBank/DDBJ whole genome shotgun (WGS) entry which is preliminary data.</text>
</comment>
<dbReference type="PANTHER" id="PTHR11709:SF361">
    <property type="entry name" value="IRON TRANSPORT MULTICOPPER OXIDASE FET3"/>
    <property type="match status" value="1"/>
</dbReference>
<evidence type="ECO:0000256" key="6">
    <source>
        <dbReference type="SAM" id="MobiDB-lite"/>
    </source>
</evidence>
<accession>A0ABR3DBY5</accession>
<feature type="signal peptide" evidence="8">
    <location>
        <begin position="1"/>
        <end position="19"/>
    </location>
</feature>
<dbReference type="InterPro" id="IPR033138">
    <property type="entry name" value="Cu_oxidase_CS"/>
</dbReference>
<keyword evidence="13" id="KW-1185">Reference proteome</keyword>
<feature type="region of interest" description="Disordered" evidence="6">
    <location>
        <begin position="436"/>
        <end position="465"/>
    </location>
</feature>
<feature type="domain" description="Plastocyanin-like" evidence="10">
    <location>
        <begin position="358"/>
        <end position="513"/>
    </location>
</feature>
<keyword evidence="7" id="KW-1133">Transmembrane helix</keyword>
<feature type="chain" id="PRO_5046655836" evidence="8">
    <location>
        <begin position="20"/>
        <end position="698"/>
    </location>
</feature>
<dbReference type="InterPro" id="IPR008972">
    <property type="entry name" value="Cupredoxin"/>
</dbReference>
<evidence type="ECO:0000256" key="3">
    <source>
        <dbReference type="ARBA" id="ARBA00022729"/>
    </source>
</evidence>
<gene>
    <name evidence="12" type="ORF">QR685DRAFT_246123</name>
</gene>
<evidence type="ECO:0000256" key="2">
    <source>
        <dbReference type="ARBA" id="ARBA00022723"/>
    </source>
</evidence>
<dbReference type="InterPro" id="IPR045087">
    <property type="entry name" value="Cu-oxidase_fam"/>
</dbReference>
<dbReference type="Pfam" id="PF00394">
    <property type="entry name" value="Cu-oxidase"/>
    <property type="match status" value="1"/>
</dbReference>
<dbReference type="Proteomes" id="UP001451303">
    <property type="component" value="Unassembled WGS sequence"/>
</dbReference>
<dbReference type="PROSITE" id="PS00080">
    <property type="entry name" value="MULTICOPPER_OXIDASE2"/>
    <property type="match status" value="1"/>
</dbReference>